<dbReference type="Proteomes" id="UP001057381">
    <property type="component" value="Chromosome"/>
</dbReference>
<evidence type="ECO:0008006" key="3">
    <source>
        <dbReference type="Google" id="ProtNLM"/>
    </source>
</evidence>
<dbReference type="AlphaFoldDB" id="A0A9Q9BVF1"/>
<dbReference type="RefSeq" id="WP_254249589.1">
    <property type="nucleotide sequence ID" value="NZ_CP073809.1"/>
</dbReference>
<accession>A0A9Q9BVF1</accession>
<reference evidence="1" key="1">
    <citation type="submission" date="2021-04" db="EMBL/GenBank/DDBJ databases">
        <title>Complete Genome Sequences of Macrococcus spp. from dog and cattle.</title>
        <authorList>
            <person name="Schwendener S."/>
            <person name="Perreten V."/>
        </authorList>
    </citation>
    <scope>NUCLEOTIDE SEQUENCE</scope>
    <source>
        <strain evidence="1">Epi0143-OL</strain>
    </source>
</reference>
<gene>
    <name evidence="1" type="ORF">KFV11_07350</name>
</gene>
<evidence type="ECO:0000313" key="2">
    <source>
        <dbReference type="Proteomes" id="UP001057381"/>
    </source>
</evidence>
<evidence type="ECO:0000313" key="1">
    <source>
        <dbReference type="EMBL" id="UTH13087.1"/>
    </source>
</evidence>
<dbReference type="KEGG" id="mequ:KFV11_07350"/>
<name>A0A9Q9BVF1_9STAP</name>
<organism evidence="1 2">
    <name type="scientific">Macrococcus equipercicus</name>
    <dbReference type="NCBI Taxonomy" id="69967"/>
    <lineage>
        <taxon>Bacteria</taxon>
        <taxon>Bacillati</taxon>
        <taxon>Bacillota</taxon>
        <taxon>Bacilli</taxon>
        <taxon>Bacillales</taxon>
        <taxon>Staphylococcaceae</taxon>
        <taxon>Macrococcus</taxon>
    </lineage>
</organism>
<sequence>MSEIIIFPKIDDGLNRQLEEAMAAQDYERAYDIIHEMERHIELSHKQQLIKLEILQHIGSFIELREEASILLNQGHPSYDVIIRYFLESLFALEQYQTVIELIESLRSEDLDHGLMMQLLPLYDAAQHRRNERDKRSTGQLQQFLQWPVSRQLHYMVELIEGEQFNYCSTVRHLLGQSLHPKVQTLMIEYLLLAGAEGKIQFNKLEQHVTINLADLPHVQESRLAAVWPHVIDWFDMHAPAQSPAVSEWLNDQQMMRYPLDFKDSTDMLYDIETIAEAYVIYLTRLFALEEETLQETADHTAIIRAIERTETAGS</sequence>
<dbReference type="EMBL" id="CP073809">
    <property type="protein sequence ID" value="UTH13087.1"/>
    <property type="molecule type" value="Genomic_DNA"/>
</dbReference>
<protein>
    <recommendedName>
        <fullName evidence="3">DUF3196 domain-containing protein</fullName>
    </recommendedName>
</protein>
<proteinExistence type="predicted"/>